<evidence type="ECO:0000313" key="5">
    <source>
        <dbReference type="Proteomes" id="UP000093807"/>
    </source>
</evidence>
<protein>
    <submittedName>
        <fullName evidence="4">Outer membrane protein OprM</fullName>
    </submittedName>
</protein>
<comment type="subcellular location">
    <subcellularLocation>
        <location evidence="2">Cell membrane</location>
        <topology evidence="2">Lipid-anchor</topology>
    </subcellularLocation>
</comment>
<sequence length="456" mass="51201">MKNKLKFGALLVVLALLPTSCLVGPKYKAPEFQENAASKFQYAKNADTTKTILNVKWFDIFNDEVLKNLINKGIENNFDLRTAVSRLEQAKANLGFTKANVFPSFQYSAGANTAQNFIQNSSLIGNMSWEIDFWGKLRHENRAVQNELLATEEARKTVMAGIVSDIATAYFQLRDLDNQLEITKQTLKTRQDSYVIISDRFKSGYTSELDKVQIEQQVAIAEAALPNIKRQITVLENTISILIGQIPGPIERGKMNKDQLMVTDLPTAIPSSLLQNRPDVKRAELQYIAAHERIGVAQAMRFPSFNIAAFAGLATPKIGDLFNDGSYRDNASVGITGPLFQFGKNKRRVEINRQLAEQSKISYEKTYLVAIAEVENAIQNASTLKEEYEARSRQVAAAKKNYELSYARYYNGYVSYLEVLDVQRSLFDAEISLSQLSQRQLVAMVQLYKSLGGGWN</sequence>
<proteinExistence type="inferred from homology"/>
<keyword evidence="3" id="KW-0175">Coiled coil</keyword>
<keyword evidence="2" id="KW-0812">Transmembrane</keyword>
<dbReference type="SUPFAM" id="SSF56954">
    <property type="entry name" value="Outer membrane efflux proteins (OEP)"/>
    <property type="match status" value="1"/>
</dbReference>
<dbReference type="Gene3D" id="2.20.200.10">
    <property type="entry name" value="Outer membrane efflux proteins (OEP)"/>
    <property type="match status" value="1"/>
</dbReference>
<gene>
    <name evidence="4" type="primary">oprM</name>
    <name evidence="4" type="ORF">FLB_20280</name>
</gene>
<keyword evidence="2" id="KW-0732">Signal</keyword>
<feature type="coiled-coil region" evidence="3">
    <location>
        <begin position="371"/>
        <end position="401"/>
    </location>
</feature>
<feature type="signal peptide" evidence="2">
    <location>
        <begin position="1"/>
        <end position="23"/>
    </location>
</feature>
<dbReference type="GO" id="GO:0015562">
    <property type="term" value="F:efflux transmembrane transporter activity"/>
    <property type="evidence" value="ECO:0007669"/>
    <property type="project" value="InterPro"/>
</dbReference>
<evidence type="ECO:0000313" key="4">
    <source>
        <dbReference type="EMBL" id="OAZ03750.1"/>
    </source>
</evidence>
<keyword evidence="2" id="KW-1134">Transmembrane beta strand</keyword>
<dbReference type="InterPro" id="IPR003423">
    <property type="entry name" value="OMP_efflux"/>
</dbReference>
<dbReference type="PANTHER" id="PTHR30203">
    <property type="entry name" value="OUTER MEMBRANE CATION EFFLUX PROTEIN"/>
    <property type="match status" value="1"/>
</dbReference>
<feature type="chain" id="PRO_5008286776" evidence="2">
    <location>
        <begin position="24"/>
        <end position="456"/>
    </location>
</feature>
<evidence type="ECO:0000256" key="2">
    <source>
        <dbReference type="RuleBase" id="RU362097"/>
    </source>
</evidence>
<dbReference type="OrthoDB" id="9770517at2"/>
<keyword evidence="2" id="KW-0449">Lipoprotein</keyword>
<evidence type="ECO:0000256" key="1">
    <source>
        <dbReference type="ARBA" id="ARBA00007613"/>
    </source>
</evidence>
<organism evidence="4 5">
    <name type="scientific">Flavobacterium succinicans</name>
    <dbReference type="NCBI Taxonomy" id="29536"/>
    <lineage>
        <taxon>Bacteria</taxon>
        <taxon>Pseudomonadati</taxon>
        <taxon>Bacteroidota</taxon>
        <taxon>Flavobacteriia</taxon>
        <taxon>Flavobacteriales</taxon>
        <taxon>Flavobacteriaceae</taxon>
        <taxon>Flavobacterium</taxon>
    </lineage>
</organism>
<dbReference type="PANTHER" id="PTHR30203:SF30">
    <property type="entry name" value="OUTER MEMBRANE PROTEIN-RELATED"/>
    <property type="match status" value="1"/>
</dbReference>
<dbReference type="NCBIfam" id="TIGR01845">
    <property type="entry name" value="outer_NodT"/>
    <property type="match status" value="1"/>
</dbReference>
<dbReference type="RefSeq" id="WP_064715810.1">
    <property type="nucleotide sequence ID" value="NZ_JMTM01000053.1"/>
</dbReference>
<dbReference type="AlphaFoldDB" id="A0A199XQ30"/>
<accession>A0A199XQ30</accession>
<dbReference type="Proteomes" id="UP000093807">
    <property type="component" value="Unassembled WGS sequence"/>
</dbReference>
<dbReference type="InterPro" id="IPR010131">
    <property type="entry name" value="MdtP/NodT-like"/>
</dbReference>
<dbReference type="Gene3D" id="1.20.1600.10">
    <property type="entry name" value="Outer membrane efflux proteins (OEP)"/>
    <property type="match status" value="1"/>
</dbReference>
<keyword evidence="2" id="KW-0564">Palmitate</keyword>
<name>A0A199XQ30_9FLAO</name>
<evidence type="ECO:0000256" key="3">
    <source>
        <dbReference type="SAM" id="Coils"/>
    </source>
</evidence>
<dbReference type="EMBL" id="JMTM01000053">
    <property type="protein sequence ID" value="OAZ03750.1"/>
    <property type="molecule type" value="Genomic_DNA"/>
</dbReference>
<reference evidence="4 5" key="1">
    <citation type="submission" date="2016-06" db="EMBL/GenBank/DDBJ databases">
        <title>Draft genome sequence of Flavobacterium succinicans strain DD5b.</title>
        <authorList>
            <person name="Poehlein A."/>
            <person name="Daniel R."/>
            <person name="Simeonova D.D."/>
        </authorList>
    </citation>
    <scope>NUCLEOTIDE SEQUENCE [LARGE SCALE GENOMIC DNA]</scope>
    <source>
        <strain evidence="4 5">DD5b</strain>
    </source>
</reference>
<comment type="similarity">
    <text evidence="1 2">Belongs to the outer membrane factor (OMF) (TC 1.B.17) family.</text>
</comment>
<dbReference type="GO" id="GO:0005886">
    <property type="term" value="C:plasma membrane"/>
    <property type="evidence" value="ECO:0007669"/>
    <property type="project" value="UniProtKB-SubCell"/>
</dbReference>
<keyword evidence="5" id="KW-1185">Reference proteome</keyword>
<dbReference type="Pfam" id="PF02321">
    <property type="entry name" value="OEP"/>
    <property type="match status" value="2"/>
</dbReference>
<dbReference type="PATRIC" id="fig|29536.5.peg.2118"/>
<comment type="caution">
    <text evidence="4">The sequence shown here is derived from an EMBL/GenBank/DDBJ whole genome shotgun (WGS) entry which is preliminary data.</text>
</comment>
<keyword evidence="2" id="KW-0472">Membrane</keyword>